<evidence type="ECO:0000256" key="10">
    <source>
        <dbReference type="ARBA" id="ARBA00029354"/>
    </source>
</evidence>
<evidence type="ECO:0000256" key="2">
    <source>
        <dbReference type="ARBA" id="ARBA00022723"/>
    </source>
</evidence>
<gene>
    <name evidence="11" type="primary">hjc</name>
    <name evidence="13" type="ORF">ENT89_04270</name>
    <name evidence="12" type="ORF">ENX77_03520</name>
</gene>
<protein>
    <recommendedName>
        <fullName evidence="11">Crossover junction endodeoxyribonuclease Hjc</fullName>
        <shortName evidence="11">Hjc</shortName>
        <ecNumber evidence="11">3.1.21.10</ecNumber>
    </recommendedName>
    <alternativeName>
        <fullName evidence="11">Holliday junction resolvase Hjc</fullName>
    </alternativeName>
</protein>
<dbReference type="InterPro" id="IPR014428">
    <property type="entry name" value="Hjc_arc"/>
</dbReference>
<dbReference type="GO" id="GO:0008821">
    <property type="term" value="F:crossover junction DNA endonuclease activity"/>
    <property type="evidence" value="ECO:0007669"/>
    <property type="project" value="UniProtKB-UniRule"/>
</dbReference>
<dbReference type="InterPro" id="IPR011335">
    <property type="entry name" value="Restrct_endonuc-II-like"/>
</dbReference>
<dbReference type="PIRSF" id="PIRSF004985">
    <property type="entry name" value="Hlld_jn_rslvs_ar"/>
    <property type="match status" value="1"/>
</dbReference>
<dbReference type="Pfam" id="PF01870">
    <property type="entry name" value="Hjc"/>
    <property type="match status" value="1"/>
</dbReference>
<sequence length="135" mass="15552">MKRKGIRFERELIHALWNEGFAAIRCAGSGSMSYPSPDIVASNGKITIAIEAKMRDKLPLYIQGKKVRELVKFSNIFGAEPLIALKIKGEKWRFFTIDQLLETERGYKIGKENFYLGKELGEIIGKFHQERLQKY</sequence>
<keyword evidence="7 11" id="KW-0238">DNA-binding</keyword>
<evidence type="ECO:0000256" key="8">
    <source>
        <dbReference type="ARBA" id="ARBA00023172"/>
    </source>
</evidence>
<dbReference type="EMBL" id="DTPI01000023">
    <property type="protein sequence ID" value="HGE66182.1"/>
    <property type="molecule type" value="Genomic_DNA"/>
</dbReference>
<dbReference type="GO" id="GO:0003677">
    <property type="term" value="F:DNA binding"/>
    <property type="evidence" value="ECO:0007669"/>
    <property type="project" value="UniProtKB-KW"/>
</dbReference>
<keyword evidence="1 11" id="KW-0540">Nuclease</keyword>
<keyword evidence="8 11" id="KW-0233">DNA recombination</keyword>
<comment type="catalytic activity">
    <reaction evidence="10 11">
        <text>Endonucleolytic cleavage at a junction such as a reciprocal single-stranded crossover between two homologous DNA duplexes (Holliday junction).</text>
        <dbReference type="EC" id="3.1.21.10"/>
    </reaction>
</comment>
<feature type="binding site" evidence="11">
    <location>
        <position position="38"/>
    </location>
    <ligand>
        <name>Mg(2+)</name>
        <dbReference type="ChEBI" id="CHEBI:18420"/>
    </ligand>
</feature>
<dbReference type="SUPFAM" id="SSF52980">
    <property type="entry name" value="Restriction endonuclease-like"/>
    <property type="match status" value="1"/>
</dbReference>
<evidence type="ECO:0000313" key="12">
    <source>
        <dbReference type="EMBL" id="HGE66182.1"/>
    </source>
</evidence>
<evidence type="ECO:0000256" key="7">
    <source>
        <dbReference type="ARBA" id="ARBA00023125"/>
    </source>
</evidence>
<dbReference type="GO" id="GO:0000287">
    <property type="term" value="F:magnesium ion binding"/>
    <property type="evidence" value="ECO:0007669"/>
    <property type="project" value="UniProtKB-UniRule"/>
</dbReference>
<dbReference type="EC" id="3.1.21.10" evidence="11"/>
<dbReference type="InterPro" id="IPR011856">
    <property type="entry name" value="tRNA_endonuc-like_dom_sf"/>
</dbReference>
<evidence type="ECO:0000256" key="9">
    <source>
        <dbReference type="ARBA" id="ARBA00023204"/>
    </source>
</evidence>
<evidence type="ECO:0000256" key="3">
    <source>
        <dbReference type="ARBA" id="ARBA00022759"/>
    </source>
</evidence>
<dbReference type="PANTHER" id="PTHR39651">
    <property type="entry name" value="HOLLIDAY JUNCTION RESOLVASE HJC"/>
    <property type="match status" value="1"/>
</dbReference>
<dbReference type="CDD" id="cd00523">
    <property type="entry name" value="Holliday_junction_resolvase"/>
    <property type="match status" value="1"/>
</dbReference>
<proteinExistence type="inferred from homology"/>
<accession>A0A7C3YF83</accession>
<keyword evidence="5 11" id="KW-0378">Hydrolase</keyword>
<dbReference type="GO" id="GO:0006281">
    <property type="term" value="P:DNA repair"/>
    <property type="evidence" value="ECO:0007669"/>
    <property type="project" value="UniProtKB-UniRule"/>
</dbReference>
<dbReference type="EMBL" id="DTAK01000026">
    <property type="protein sequence ID" value="HGU59382.1"/>
    <property type="molecule type" value="Genomic_DNA"/>
</dbReference>
<evidence type="ECO:0000256" key="1">
    <source>
        <dbReference type="ARBA" id="ARBA00022722"/>
    </source>
</evidence>
<dbReference type="NCBIfam" id="NF040854">
    <property type="entry name" value="Hol_resolv_Hjc"/>
    <property type="match status" value="1"/>
</dbReference>
<evidence type="ECO:0000313" key="13">
    <source>
        <dbReference type="EMBL" id="HGU59382.1"/>
    </source>
</evidence>
<evidence type="ECO:0000256" key="6">
    <source>
        <dbReference type="ARBA" id="ARBA00022842"/>
    </source>
</evidence>
<organism evidence="12">
    <name type="scientific">Geoglobus ahangari</name>
    <dbReference type="NCBI Taxonomy" id="113653"/>
    <lineage>
        <taxon>Archaea</taxon>
        <taxon>Methanobacteriati</taxon>
        <taxon>Methanobacteriota</taxon>
        <taxon>Archaeoglobi</taxon>
        <taxon>Archaeoglobales</taxon>
        <taxon>Archaeoglobaceae</taxon>
        <taxon>Geoglobus</taxon>
    </lineage>
</organism>
<comment type="cofactor">
    <cofactor evidence="11">
        <name>Mg(2+)</name>
        <dbReference type="ChEBI" id="CHEBI:18420"/>
    </cofactor>
    <text evidence="11">Binds 1 Mg(2+) ion per subunit.</text>
</comment>
<dbReference type="HAMAP" id="MF_01490">
    <property type="entry name" value="HJ_Resolv_Hjc"/>
    <property type="match status" value="1"/>
</dbReference>
<evidence type="ECO:0000256" key="5">
    <source>
        <dbReference type="ARBA" id="ARBA00022801"/>
    </source>
</evidence>
<dbReference type="GO" id="GO:0006310">
    <property type="term" value="P:DNA recombination"/>
    <property type="evidence" value="ECO:0007669"/>
    <property type="project" value="UniProtKB-UniRule"/>
</dbReference>
<dbReference type="AlphaFoldDB" id="A0A7C3YF83"/>
<dbReference type="PANTHER" id="PTHR39651:SF1">
    <property type="entry name" value="HOLLIDAY JUNCTION RESOLVASE HJC"/>
    <property type="match status" value="1"/>
</dbReference>
<keyword evidence="6 11" id="KW-0460">Magnesium</keyword>
<comment type="subunit">
    <text evidence="11">Homodimer.</text>
</comment>
<comment type="caution">
    <text evidence="12">The sequence shown here is derived from an EMBL/GenBank/DDBJ whole genome shotgun (WGS) entry which is preliminary data.</text>
</comment>
<evidence type="ECO:0000256" key="4">
    <source>
        <dbReference type="ARBA" id="ARBA00022763"/>
    </source>
</evidence>
<keyword evidence="3 11" id="KW-0255">Endonuclease</keyword>
<keyword evidence="9 11" id="KW-0234">DNA repair</keyword>
<feature type="binding site" evidence="11">
    <location>
        <position position="51"/>
    </location>
    <ligand>
        <name>Mg(2+)</name>
        <dbReference type="ChEBI" id="CHEBI:18420"/>
    </ligand>
</feature>
<reference evidence="12" key="1">
    <citation type="journal article" date="2020" name="mSystems">
        <title>Genome- and Community-Level Interaction Insights into Carbon Utilization and Element Cycling Functions of Hydrothermarchaeota in Hydrothermal Sediment.</title>
        <authorList>
            <person name="Zhou Z."/>
            <person name="Liu Y."/>
            <person name="Xu W."/>
            <person name="Pan J."/>
            <person name="Luo Z.H."/>
            <person name="Li M."/>
        </authorList>
    </citation>
    <scope>NUCLEOTIDE SEQUENCE [LARGE SCALE GENOMIC DNA]</scope>
    <source>
        <strain evidence="13">SpSt-62</strain>
        <strain evidence="12">SpSt-97</strain>
    </source>
</reference>
<feature type="active site" evidence="11">
    <location>
        <position position="29"/>
    </location>
</feature>
<dbReference type="InterPro" id="IPR002732">
    <property type="entry name" value="Hjc"/>
</dbReference>
<name>A0A7C3YF83_9EURY</name>
<comment type="function">
    <text evidence="11">A structure-specific endonuclease that resolves Holliday junction (HJ) intermediates during genetic recombination. Cleaves 4-way DNA junctions introducing paired nicks in opposing strands, leaving a 5'-terminal phosphate and a 3'-terminal hydroxyl group that are subsequently ligated to produce recombinant products.</text>
</comment>
<evidence type="ECO:0000256" key="11">
    <source>
        <dbReference type="HAMAP-Rule" id="MF_01490"/>
    </source>
</evidence>
<feature type="site" description="Transition state stabilizer" evidence="11">
    <location>
        <position position="53"/>
    </location>
</feature>
<dbReference type="Gene3D" id="3.40.1350.10">
    <property type="match status" value="1"/>
</dbReference>
<keyword evidence="4 11" id="KW-0227">DNA damage</keyword>
<comment type="similarity">
    <text evidence="11">Belongs to the Holliday junction resolvase Hjc family.</text>
</comment>
<keyword evidence="2 11" id="KW-0479">Metal-binding</keyword>
<feature type="binding site" evidence="11">
    <location>
        <position position="9"/>
    </location>
    <ligand>
        <name>Mg(2+)</name>
        <dbReference type="ChEBI" id="CHEBI:18420"/>
    </ligand>
</feature>